<accession>A0A7Y6B2T3</accession>
<dbReference type="AlphaFoldDB" id="A0A7Y6B2T3"/>
<organism evidence="1 2">
    <name type="scientific">Sphingomonas zeae</name>
    <dbReference type="NCBI Taxonomy" id="1646122"/>
    <lineage>
        <taxon>Bacteria</taxon>
        <taxon>Pseudomonadati</taxon>
        <taxon>Pseudomonadota</taxon>
        <taxon>Alphaproteobacteria</taxon>
        <taxon>Sphingomonadales</taxon>
        <taxon>Sphingomonadaceae</taxon>
        <taxon>Sphingomonas</taxon>
    </lineage>
</organism>
<reference evidence="1 2" key="1">
    <citation type="submission" date="2020-05" db="EMBL/GenBank/DDBJ databases">
        <title>Genome Sequencing of Type Strains.</title>
        <authorList>
            <person name="Lemaire J.F."/>
            <person name="Inderbitzin P."/>
            <person name="Gregorio O.A."/>
            <person name="Collins S.B."/>
            <person name="Wespe N."/>
            <person name="Knight-Connoni V."/>
        </authorList>
    </citation>
    <scope>NUCLEOTIDE SEQUENCE [LARGE SCALE GENOMIC DNA]</scope>
    <source>
        <strain evidence="1 2">DSM 100049</strain>
    </source>
</reference>
<protein>
    <submittedName>
        <fullName evidence="1">Uncharacterized protein</fullName>
    </submittedName>
</protein>
<sequence length="56" mass="5990">MSINWVFGFRWLGGRNGKVWAIVLKKSASGAEIIGGWSALKAADWLRQVAAALSSG</sequence>
<evidence type="ECO:0000313" key="2">
    <source>
        <dbReference type="Proteomes" id="UP000536441"/>
    </source>
</evidence>
<evidence type="ECO:0000313" key="1">
    <source>
        <dbReference type="EMBL" id="NUU45437.1"/>
    </source>
</evidence>
<comment type="caution">
    <text evidence="1">The sequence shown here is derived from an EMBL/GenBank/DDBJ whole genome shotgun (WGS) entry which is preliminary data.</text>
</comment>
<gene>
    <name evidence="1" type="ORF">HP438_00350</name>
</gene>
<dbReference type="EMBL" id="JABMCH010000034">
    <property type="protein sequence ID" value="NUU45437.1"/>
    <property type="molecule type" value="Genomic_DNA"/>
</dbReference>
<name>A0A7Y6B2T3_9SPHN</name>
<proteinExistence type="predicted"/>
<keyword evidence="2" id="KW-1185">Reference proteome</keyword>
<dbReference type="Proteomes" id="UP000536441">
    <property type="component" value="Unassembled WGS sequence"/>
</dbReference>